<organism evidence="20 21">
    <name type="scientific">Brachionus calyciflorus</name>
    <dbReference type="NCBI Taxonomy" id="104777"/>
    <lineage>
        <taxon>Eukaryota</taxon>
        <taxon>Metazoa</taxon>
        <taxon>Spiralia</taxon>
        <taxon>Gnathifera</taxon>
        <taxon>Rotifera</taxon>
        <taxon>Eurotatoria</taxon>
        <taxon>Monogononta</taxon>
        <taxon>Pseudotrocha</taxon>
        <taxon>Ploima</taxon>
        <taxon>Brachionidae</taxon>
        <taxon>Brachionus</taxon>
    </lineage>
</organism>
<dbReference type="PROSITE" id="PS51184">
    <property type="entry name" value="JMJC"/>
    <property type="match status" value="1"/>
</dbReference>
<evidence type="ECO:0000256" key="7">
    <source>
        <dbReference type="ARBA" id="ARBA00022771"/>
    </source>
</evidence>
<dbReference type="InterPro" id="IPR003349">
    <property type="entry name" value="JmjN"/>
</dbReference>
<dbReference type="GO" id="GO:0000785">
    <property type="term" value="C:chromatin"/>
    <property type="evidence" value="ECO:0007669"/>
    <property type="project" value="TreeGrafter"/>
</dbReference>
<dbReference type="Pfam" id="PF00628">
    <property type="entry name" value="PHD"/>
    <property type="match status" value="1"/>
</dbReference>
<keyword evidence="13" id="KW-0539">Nucleus</keyword>
<comment type="cofactor">
    <cofactor evidence="1">
        <name>Fe(2+)</name>
        <dbReference type="ChEBI" id="CHEBI:29033"/>
    </cofactor>
</comment>
<dbReference type="Gene3D" id="2.60.120.650">
    <property type="entry name" value="Cupin"/>
    <property type="match status" value="1"/>
</dbReference>
<feature type="domain" description="PHD-type" evidence="16">
    <location>
        <begin position="204"/>
        <end position="254"/>
    </location>
</feature>
<dbReference type="InterPro" id="IPR013637">
    <property type="entry name" value="Lys_sp_deMease-like_dom"/>
</dbReference>
<evidence type="ECO:0000256" key="13">
    <source>
        <dbReference type="ARBA" id="ARBA00023242"/>
    </source>
</evidence>
<dbReference type="SMART" id="SM00558">
    <property type="entry name" value="JmjC"/>
    <property type="match status" value="1"/>
</dbReference>
<dbReference type="SMART" id="SM00545">
    <property type="entry name" value="JmjN"/>
    <property type="match status" value="1"/>
</dbReference>
<evidence type="ECO:0000259" key="16">
    <source>
        <dbReference type="PROSITE" id="PS50016"/>
    </source>
</evidence>
<dbReference type="SUPFAM" id="SSF57903">
    <property type="entry name" value="FYVE/PHD zinc finger"/>
    <property type="match status" value="1"/>
</dbReference>
<comment type="subcellular location">
    <subcellularLocation>
        <location evidence="2">Nucleus</location>
    </subcellularLocation>
</comment>
<evidence type="ECO:0000256" key="15">
    <source>
        <dbReference type="PROSITE-ProRule" id="PRU00146"/>
    </source>
</evidence>
<evidence type="ECO:0000259" key="18">
    <source>
        <dbReference type="PROSITE" id="PS51183"/>
    </source>
</evidence>
<comment type="similarity">
    <text evidence="3">Belongs to the JARID1 histone demethylase family.</text>
</comment>
<dbReference type="GO" id="GO:0008270">
    <property type="term" value="F:zinc ion binding"/>
    <property type="evidence" value="ECO:0007669"/>
    <property type="project" value="UniProtKB-KW"/>
</dbReference>
<dbReference type="Pfam" id="PF21323">
    <property type="entry name" value="KDM5_C-hel"/>
    <property type="match status" value="1"/>
</dbReference>
<dbReference type="Gene3D" id="3.30.40.10">
    <property type="entry name" value="Zinc/RING finger domain, C3HC4 (zinc finger)"/>
    <property type="match status" value="1"/>
</dbReference>
<gene>
    <name evidence="20" type="ORF">OXX778_LOCUS8207</name>
</gene>
<dbReference type="InterPro" id="IPR048615">
    <property type="entry name" value="KDM5_C-hel"/>
</dbReference>
<dbReference type="Proteomes" id="UP000663879">
    <property type="component" value="Unassembled WGS sequence"/>
</dbReference>
<dbReference type="EC" id="1.14.11.67" evidence="4"/>
<evidence type="ECO:0000256" key="1">
    <source>
        <dbReference type="ARBA" id="ARBA00001954"/>
    </source>
</evidence>
<dbReference type="PANTHER" id="PTHR10694:SF33">
    <property type="entry name" value="LYSINE-SPECIFIC DEMETHYLASE 5"/>
    <property type="match status" value="1"/>
</dbReference>
<dbReference type="Pfam" id="PF02373">
    <property type="entry name" value="JmjC"/>
    <property type="match status" value="1"/>
</dbReference>
<keyword evidence="8" id="KW-0862">Zinc</keyword>
<dbReference type="PROSITE" id="PS51183">
    <property type="entry name" value="JMJN"/>
    <property type="match status" value="1"/>
</dbReference>
<evidence type="ECO:0000256" key="12">
    <source>
        <dbReference type="ARBA" id="ARBA00023004"/>
    </source>
</evidence>
<dbReference type="GO" id="GO:0034647">
    <property type="term" value="F:histone H3K4me/H3K4me2/H3K4me3 demethylase activity"/>
    <property type="evidence" value="ECO:0007669"/>
    <property type="project" value="UniProtKB-EC"/>
</dbReference>
<comment type="caution">
    <text evidence="20">The sequence shown here is derived from an EMBL/GenBank/DDBJ whole genome shotgun (WGS) entry which is preliminary data.</text>
</comment>
<dbReference type="InterPro" id="IPR019786">
    <property type="entry name" value="Zinc_finger_PHD-type_CS"/>
</dbReference>
<dbReference type="PROSITE" id="PS01359">
    <property type="entry name" value="ZF_PHD_1"/>
    <property type="match status" value="1"/>
</dbReference>
<protein>
    <recommendedName>
        <fullName evidence="4">[histone H3]-trimethyl-L-lysine(4) demethylase</fullName>
        <ecNumber evidence="4">1.14.11.67</ecNumber>
    </recommendedName>
</protein>
<dbReference type="GO" id="GO:0003677">
    <property type="term" value="F:DNA binding"/>
    <property type="evidence" value="ECO:0007669"/>
    <property type="project" value="InterPro"/>
</dbReference>
<dbReference type="Gene3D" id="1.10.150.60">
    <property type="entry name" value="ARID DNA-binding domain"/>
    <property type="match status" value="1"/>
</dbReference>
<dbReference type="InterPro" id="IPR013083">
    <property type="entry name" value="Znf_RING/FYVE/PHD"/>
</dbReference>
<name>A0A813V1P7_9BILA</name>
<dbReference type="CDD" id="cd15515">
    <property type="entry name" value="PHD1_KDM5A_like"/>
    <property type="match status" value="1"/>
</dbReference>
<dbReference type="PANTHER" id="PTHR10694">
    <property type="entry name" value="LYSINE-SPECIFIC DEMETHYLASE"/>
    <property type="match status" value="1"/>
</dbReference>
<dbReference type="SUPFAM" id="SSF51197">
    <property type="entry name" value="Clavaminate synthase-like"/>
    <property type="match status" value="1"/>
</dbReference>
<keyword evidence="10" id="KW-0223">Dioxygenase</keyword>
<evidence type="ECO:0000256" key="6">
    <source>
        <dbReference type="ARBA" id="ARBA00022737"/>
    </source>
</evidence>
<reference evidence="20" key="1">
    <citation type="submission" date="2021-02" db="EMBL/GenBank/DDBJ databases">
        <authorList>
            <person name="Nowell W R."/>
        </authorList>
    </citation>
    <scope>NUCLEOTIDE SEQUENCE</scope>
    <source>
        <strain evidence="20">Ploen Becks lab</strain>
    </source>
</reference>
<evidence type="ECO:0000256" key="5">
    <source>
        <dbReference type="ARBA" id="ARBA00022723"/>
    </source>
</evidence>
<dbReference type="SMART" id="SM00249">
    <property type="entry name" value="PHD"/>
    <property type="match status" value="2"/>
</dbReference>
<dbReference type="SMART" id="SM01014">
    <property type="entry name" value="ARID"/>
    <property type="match status" value="1"/>
</dbReference>
<evidence type="ECO:0000256" key="9">
    <source>
        <dbReference type="ARBA" id="ARBA00022853"/>
    </source>
</evidence>
<dbReference type="InterPro" id="IPR036431">
    <property type="entry name" value="ARID_dom_sf"/>
</dbReference>
<keyword evidence="9" id="KW-0156">Chromatin regulator</keyword>
<keyword evidence="12" id="KW-0408">Iron</keyword>
<dbReference type="Pfam" id="PF08429">
    <property type="entry name" value="PLU-1"/>
    <property type="match status" value="1"/>
</dbReference>
<evidence type="ECO:0000259" key="19">
    <source>
        <dbReference type="PROSITE" id="PS51184"/>
    </source>
</evidence>
<dbReference type="OrthoDB" id="1678912at2759"/>
<keyword evidence="7 15" id="KW-0863">Zinc-finger</keyword>
<evidence type="ECO:0000313" key="20">
    <source>
        <dbReference type="EMBL" id="CAF0835944.1"/>
    </source>
</evidence>
<evidence type="ECO:0000256" key="8">
    <source>
        <dbReference type="ARBA" id="ARBA00022833"/>
    </source>
</evidence>
<dbReference type="Pfam" id="PF01388">
    <property type="entry name" value="ARID"/>
    <property type="match status" value="1"/>
</dbReference>
<dbReference type="Pfam" id="PF02375">
    <property type="entry name" value="JmjN"/>
    <property type="match status" value="1"/>
</dbReference>
<comment type="catalytic activity">
    <reaction evidence="14">
        <text>N(6),N(6),N(6)-trimethyl-L-lysyl(4)-[histone H3] + 3 2-oxoglutarate + 3 O2 = L-lysyl(4)-[histone H3] + 3 formaldehyde + 3 succinate + 3 CO2</text>
        <dbReference type="Rhea" id="RHEA:60208"/>
        <dbReference type="Rhea" id="RHEA-COMP:15537"/>
        <dbReference type="Rhea" id="RHEA-COMP:15547"/>
        <dbReference type="ChEBI" id="CHEBI:15379"/>
        <dbReference type="ChEBI" id="CHEBI:16526"/>
        <dbReference type="ChEBI" id="CHEBI:16810"/>
        <dbReference type="ChEBI" id="CHEBI:16842"/>
        <dbReference type="ChEBI" id="CHEBI:29969"/>
        <dbReference type="ChEBI" id="CHEBI:30031"/>
        <dbReference type="ChEBI" id="CHEBI:61961"/>
        <dbReference type="EC" id="1.14.11.67"/>
    </reaction>
</comment>
<evidence type="ECO:0000256" key="10">
    <source>
        <dbReference type="ARBA" id="ARBA00022964"/>
    </source>
</evidence>
<proteinExistence type="inferred from homology"/>
<evidence type="ECO:0000313" key="21">
    <source>
        <dbReference type="Proteomes" id="UP000663879"/>
    </source>
</evidence>
<dbReference type="SUPFAM" id="SSF46774">
    <property type="entry name" value="ARID-like"/>
    <property type="match status" value="1"/>
</dbReference>
<dbReference type="InterPro" id="IPR004198">
    <property type="entry name" value="Znf_C5HC2"/>
</dbReference>
<keyword evidence="5" id="KW-0479">Metal-binding</keyword>
<dbReference type="InterPro" id="IPR011011">
    <property type="entry name" value="Znf_FYVE_PHD"/>
</dbReference>
<feature type="domain" description="ARID" evidence="17">
    <location>
        <begin position="77"/>
        <end position="166"/>
    </location>
</feature>
<dbReference type="EMBL" id="CAJNOC010001112">
    <property type="protein sequence ID" value="CAF0835944.1"/>
    <property type="molecule type" value="Genomic_DNA"/>
</dbReference>
<evidence type="ECO:0000256" key="2">
    <source>
        <dbReference type="ARBA" id="ARBA00004123"/>
    </source>
</evidence>
<dbReference type="GO" id="GO:0005634">
    <property type="term" value="C:nucleus"/>
    <property type="evidence" value="ECO:0007669"/>
    <property type="project" value="UniProtKB-SubCell"/>
</dbReference>
<dbReference type="FunFam" id="1.10.150.60:FF:000016">
    <property type="entry name" value="Putative Lysine-specific demethylase 5B"/>
    <property type="match status" value="1"/>
</dbReference>
<evidence type="ECO:0000256" key="14">
    <source>
        <dbReference type="ARBA" id="ARBA00048734"/>
    </source>
</evidence>
<feature type="domain" description="JmjC" evidence="19">
    <location>
        <begin position="348"/>
        <end position="514"/>
    </location>
</feature>
<dbReference type="InterPro" id="IPR019787">
    <property type="entry name" value="Znf_PHD-finger"/>
</dbReference>
<accession>A0A813V1P7</accession>
<evidence type="ECO:0000256" key="11">
    <source>
        <dbReference type="ARBA" id="ARBA00023002"/>
    </source>
</evidence>
<dbReference type="InterPro" id="IPR003347">
    <property type="entry name" value="JmjC_dom"/>
</dbReference>
<dbReference type="GO" id="GO:0006355">
    <property type="term" value="P:regulation of DNA-templated transcription"/>
    <property type="evidence" value="ECO:0007669"/>
    <property type="project" value="TreeGrafter"/>
</dbReference>
<dbReference type="Pfam" id="PF02928">
    <property type="entry name" value="zf-C5HC2"/>
    <property type="match status" value="1"/>
</dbReference>
<evidence type="ECO:0000259" key="17">
    <source>
        <dbReference type="PROSITE" id="PS51011"/>
    </source>
</evidence>
<dbReference type="PROSITE" id="PS50016">
    <property type="entry name" value="ZF_PHD_2"/>
    <property type="match status" value="1"/>
</dbReference>
<keyword evidence="21" id="KW-1185">Reference proteome</keyword>
<dbReference type="SMART" id="SM00501">
    <property type="entry name" value="BRIGHT"/>
    <property type="match status" value="1"/>
</dbReference>
<keyword evidence="11" id="KW-0560">Oxidoreductase</keyword>
<evidence type="ECO:0000256" key="3">
    <source>
        <dbReference type="ARBA" id="ARBA00006801"/>
    </source>
</evidence>
<dbReference type="InterPro" id="IPR001965">
    <property type="entry name" value="Znf_PHD"/>
</dbReference>
<evidence type="ECO:0000256" key="4">
    <source>
        <dbReference type="ARBA" id="ARBA00012902"/>
    </source>
</evidence>
<feature type="domain" description="JmjN" evidence="18">
    <location>
        <begin position="12"/>
        <end position="53"/>
    </location>
</feature>
<keyword evidence="6" id="KW-0677">Repeat</keyword>
<dbReference type="PROSITE" id="PS51011">
    <property type="entry name" value="ARID"/>
    <property type="match status" value="1"/>
</dbReference>
<sequence length="1330" mass="155414">MSKIKLSEITEAITFTPSSDEFKEPLDYVEKIRPIAEKYGICKIIPPNDWKPPFAIDMYNFKFRPRVQRLNELEANSRIKLNFLEKLTKFWELQGKKFRSPTVEGKPLDIYKIYKMVEQLGGYENVTKNKRWAYLVKQLNYKDAYTCTTVKSHYENLLYPFILFEAGVTLPTNETVKNLDLPPETENQKKKKRKSKLDEEKIEQIKCLVCSRGDDEAFMLLCDGCDDSYHTFCLYPPLKEIPKGDWRCPVCVAEICKKPTDEYGFGQSKNEYNLTEFGKMANKFKSEYFRKSLDEITPEECENEFWKILSNPDEVVEVEYGADLHTLETGSGFPTKSHKGKYKESHEPYIDSPWNLNNLSLLSKSVLSQINVDISGMKIPWAYVGMCFSCFCWHVEDHWSYSINYLHMGDIKTWYGVSGLDAEKFELVMKEKAPELFEKSPDLLHHLVTIMNPVVLQDNGCPIYKVNQKAGEFVITFPRAYHAGFNQGFNFAEAVNFCPADWMTLGRAAIENYKLVKRHTVFSHDELVCKLALNKECIDLNISLAIQNELKIMIDHETKDRKFLLEKGIKNARRIAFEQFTDDERTCDYCKTTCFVSALTCSCKQEKLVCLNHYEHLCDYSTKSGKITQNQTHRLTILYRYEMQELVSMYTRLKQKTDEYFKWCNQVKSLLGLKKLMKSDSDSDILEDDDDIITSKKPHIRTFMKLYQEARDKQFPVQIFMFNKTKINLFKQLEDELNMAINVAKTCKKYLSIFKNSKSNELGEGGSDDEIIFVKKTKKERPYLDNLKNLLSNLDKLKCDLDEGDLFRTLVLESVRNETKIKDLIREWNLENISEIKSTVDYLDRIEIEFPLSLVEQLRLMYKQAIWLDKVNKMTPETVTINLLQDYIDEFVNESLMCSMGVEEKKYDRVQKNFVDLQELLNVAQSCNDRAKKILEMSSNGNKNRLEELENLLNESKSVPVKMENVIKIEDIVKKAKVWIQQANEFIKGEPHLNDLKDCLKQSGELPIQFDLVPVLQTRINLFTEWLFKLDTTFFKSDSTKTILDILTPRLDLEHFIHKLQNSLKACTNQASSPVLSEVTTSKYLTKRQREKNEKNNSSLNTSKLDMSFEIPIESTLEFYSNELNLTQLIEKYKCLQFKEIDLIKQCRRLNIERILQIKNYLNNVIQNPNEPICLKENPLNKIKCTSCTSSILNRIFTSSQFNQCKLCQGLFCSVCNNVNLKQSKLKMAESTSFLCPLCDRSKRPKLDLVVDFLIKFEKLQIKSYESNALQMFVNRALNWNERFDKLVNECDEVKKCFEIFENCKNHENYELGKNKEYSFLFFLQFSKVC</sequence>
<dbReference type="InterPro" id="IPR001606">
    <property type="entry name" value="ARID_dom"/>
</dbReference>